<dbReference type="InterPro" id="IPR023211">
    <property type="entry name" value="DNA_pol_palm_dom_sf"/>
</dbReference>
<dbReference type="InterPro" id="IPR004868">
    <property type="entry name" value="DNA-dir_DNA_pol_B_mt/vir"/>
</dbReference>
<dbReference type="GO" id="GO:0042575">
    <property type="term" value="C:DNA polymerase complex"/>
    <property type="evidence" value="ECO:0007669"/>
    <property type="project" value="UniProtKB-ARBA"/>
</dbReference>
<feature type="non-terminal residue" evidence="10">
    <location>
        <position position="943"/>
    </location>
</feature>
<comment type="caution">
    <text evidence="10">The sequence shown here is derived from an EMBL/GenBank/DDBJ whole genome shotgun (WGS) entry which is preliminary data.</text>
</comment>
<dbReference type="InParanoid" id="A0A5N4AJF7"/>
<organism evidence="10 11">
    <name type="scientific">Photinus pyralis</name>
    <name type="common">Common eastern firefly</name>
    <name type="synonym">Lampyris pyralis</name>
    <dbReference type="NCBI Taxonomy" id="7054"/>
    <lineage>
        <taxon>Eukaryota</taxon>
        <taxon>Metazoa</taxon>
        <taxon>Ecdysozoa</taxon>
        <taxon>Arthropoda</taxon>
        <taxon>Hexapoda</taxon>
        <taxon>Insecta</taxon>
        <taxon>Pterygota</taxon>
        <taxon>Neoptera</taxon>
        <taxon>Endopterygota</taxon>
        <taxon>Coleoptera</taxon>
        <taxon>Polyphaga</taxon>
        <taxon>Elateriformia</taxon>
        <taxon>Elateroidea</taxon>
        <taxon>Lampyridae</taxon>
        <taxon>Lampyrinae</taxon>
        <taxon>Photinus</taxon>
    </lineage>
</organism>
<dbReference type="Pfam" id="PF03175">
    <property type="entry name" value="DNA_pol_B_2"/>
    <property type="match status" value="2"/>
</dbReference>
<dbReference type="InterPro" id="IPR012337">
    <property type="entry name" value="RNaseH-like_sf"/>
</dbReference>
<dbReference type="Gene3D" id="3.30.420.10">
    <property type="entry name" value="Ribonuclease H-like superfamily/Ribonuclease H"/>
    <property type="match status" value="1"/>
</dbReference>
<comment type="similarity">
    <text evidence="1">Belongs to the DNA polymerase type-B family.</text>
</comment>
<evidence type="ECO:0000256" key="4">
    <source>
        <dbReference type="ARBA" id="ARBA00022695"/>
    </source>
</evidence>
<sequence length="943" mass="109441">MKKKRNSTIRYMCFSLKTESAKFQTVRRFNLSGRTLEFKIKPVPKDTEPVHWVRNAISQLVNRSVEDLEPQDMVGFSFCSKDFKKGEGWLRFRQASEVTINDIWDTISSIYQSNSCGLNTETFCFRITSVRLPAGSGRGRKYNNFSEECAMRNGIVVIKNHDKLCLPRAIVVAMALIDKVSEYRKIRCDIGKIQTLKAVQLLEDSKISIPETGASINELQKFQSYLKGYKLTVYLYSRKGRDVMFEGSEAGKHLNLLYHEGHFNVIRSLTAAFCCSYYCEECHVPFEHKTQHRCGGTCPACLQSPTCSTEQLKIRCGECLRDFRGQNCFDNHKTHNVCMKIKRCEKCFAIYRNTRNHICEEVFCKTCNGHVNKDHLCYMPIDTGYPKIKDTLFIFYDLETMQEEILEDGSLLHQPNLCVYMQCCDKCIDEKKLYFCQKCGFRQKVLTANVIATFMGYILTMRKKFKSIVVIAHNASGFDGQFILNYIITHTDLTPELIMRGTKLVTMLLDNVKFLDSLNYFQMALRKLPQVFGLTELKKGYFPHLFNRTEHQNYVGPIPSIEAFEPDNLIRAEREELIKWYSERIAENYIFDFKKELVEYCISDELGYIITEMWECDFRRLLTEEMLSYTEAHPLMLHSPLNPRDAFYGGRTGNAKSFYKVEQNEQIKYVDFTSLYPYINKNGKYPLGHPIVHTSEQCSKLNLYTTEGIMKCKILPPQALFHPVLPLKMNNKLMFVLCRACSESFNQGQCEHNDNERALTGTWVIDEVRKSVEKGYKILETYEIWEYRTEQYNRETKTGGLFNDYINKFLCIKQQSSGWPTSCNTAEKKDEYIKEYFEVEGVRLDPSKIEKNPGLRQLGKSVITSFWGKLGQRENQSKTTIVRQPEEFYNIMTNPSVDINSVQPINEDTLLVNWEFKEESYTPLSTVNVVLAAYTTAQARLKL</sequence>
<evidence type="ECO:0000313" key="11">
    <source>
        <dbReference type="Proteomes" id="UP000327044"/>
    </source>
</evidence>
<feature type="domain" description="DNA-directed DNA polymerase family B mitochondria/virus" evidence="9">
    <location>
        <begin position="466"/>
        <end position="604"/>
    </location>
</feature>
<dbReference type="Proteomes" id="UP000327044">
    <property type="component" value="Unassembled WGS sequence"/>
</dbReference>
<evidence type="ECO:0000256" key="7">
    <source>
        <dbReference type="ARBA" id="ARBA00023125"/>
    </source>
</evidence>
<dbReference type="GO" id="GO:0000166">
    <property type="term" value="F:nucleotide binding"/>
    <property type="evidence" value="ECO:0007669"/>
    <property type="project" value="InterPro"/>
</dbReference>
<name>A0A5N4AJF7_PHOPY</name>
<dbReference type="SUPFAM" id="SSF56672">
    <property type="entry name" value="DNA/RNA polymerases"/>
    <property type="match status" value="1"/>
</dbReference>
<keyword evidence="6" id="KW-0239">DNA-directed DNA polymerase</keyword>
<gene>
    <name evidence="10" type="ORF">PPYR_08478</name>
</gene>
<keyword evidence="4" id="KW-0548">Nucleotidyltransferase</keyword>
<dbReference type="InterPro" id="IPR036397">
    <property type="entry name" value="RNaseH_sf"/>
</dbReference>
<dbReference type="PANTHER" id="PTHR33568">
    <property type="entry name" value="DNA POLYMERASE"/>
    <property type="match status" value="1"/>
</dbReference>
<comment type="catalytic activity">
    <reaction evidence="8">
        <text>DNA(n) + a 2'-deoxyribonucleoside 5'-triphosphate = DNA(n+1) + diphosphate</text>
        <dbReference type="Rhea" id="RHEA:22508"/>
        <dbReference type="Rhea" id="RHEA-COMP:17339"/>
        <dbReference type="Rhea" id="RHEA-COMP:17340"/>
        <dbReference type="ChEBI" id="CHEBI:33019"/>
        <dbReference type="ChEBI" id="CHEBI:61560"/>
        <dbReference type="ChEBI" id="CHEBI:173112"/>
        <dbReference type="EC" id="2.7.7.7"/>
    </reaction>
</comment>
<evidence type="ECO:0000256" key="2">
    <source>
        <dbReference type="ARBA" id="ARBA00012417"/>
    </source>
</evidence>
<evidence type="ECO:0000256" key="3">
    <source>
        <dbReference type="ARBA" id="ARBA00022679"/>
    </source>
</evidence>
<dbReference type="PANTHER" id="PTHR33568:SF3">
    <property type="entry name" value="DNA-DIRECTED DNA POLYMERASE"/>
    <property type="match status" value="1"/>
</dbReference>
<protein>
    <recommendedName>
        <fullName evidence="2">DNA-directed DNA polymerase</fullName>
        <ecNumber evidence="2">2.7.7.7</ecNumber>
    </recommendedName>
</protein>
<dbReference type="AlphaFoldDB" id="A0A5N4AJF7"/>
<dbReference type="InterPro" id="IPR043502">
    <property type="entry name" value="DNA/RNA_pol_sf"/>
</dbReference>
<evidence type="ECO:0000256" key="5">
    <source>
        <dbReference type="ARBA" id="ARBA00022705"/>
    </source>
</evidence>
<keyword evidence="3" id="KW-0808">Transferase</keyword>
<dbReference type="SUPFAM" id="SSF53098">
    <property type="entry name" value="Ribonuclease H-like"/>
    <property type="match status" value="1"/>
</dbReference>
<dbReference type="EMBL" id="VVIM01000006">
    <property type="protein sequence ID" value="KAB0797485.1"/>
    <property type="molecule type" value="Genomic_DNA"/>
</dbReference>
<dbReference type="Gene3D" id="3.90.1600.10">
    <property type="entry name" value="Palm domain of DNA polymerase"/>
    <property type="match status" value="1"/>
</dbReference>
<keyword evidence="11" id="KW-1185">Reference proteome</keyword>
<accession>A0A5N4AJF7</accession>
<feature type="domain" description="DNA-directed DNA polymerase family B mitochondria/virus" evidence="9">
    <location>
        <begin position="644"/>
        <end position="887"/>
    </location>
</feature>
<evidence type="ECO:0000256" key="1">
    <source>
        <dbReference type="ARBA" id="ARBA00005755"/>
    </source>
</evidence>
<dbReference type="EC" id="2.7.7.7" evidence="2"/>
<dbReference type="GO" id="GO:0003887">
    <property type="term" value="F:DNA-directed DNA polymerase activity"/>
    <property type="evidence" value="ECO:0007669"/>
    <property type="project" value="UniProtKB-KW"/>
</dbReference>
<dbReference type="GO" id="GO:0006260">
    <property type="term" value="P:DNA replication"/>
    <property type="evidence" value="ECO:0007669"/>
    <property type="project" value="UniProtKB-KW"/>
</dbReference>
<evidence type="ECO:0000259" key="9">
    <source>
        <dbReference type="Pfam" id="PF03175"/>
    </source>
</evidence>
<keyword evidence="5" id="KW-0235">DNA replication</keyword>
<keyword evidence="7" id="KW-0238">DNA-binding</keyword>
<proteinExistence type="inferred from homology"/>
<evidence type="ECO:0000256" key="8">
    <source>
        <dbReference type="ARBA" id="ARBA00049244"/>
    </source>
</evidence>
<evidence type="ECO:0000256" key="6">
    <source>
        <dbReference type="ARBA" id="ARBA00022932"/>
    </source>
</evidence>
<reference evidence="10 11" key="1">
    <citation type="journal article" date="2018" name="Elife">
        <title>Firefly genomes illuminate parallel origins of bioluminescence in beetles.</title>
        <authorList>
            <person name="Fallon T.R."/>
            <person name="Lower S.E."/>
            <person name="Chang C.H."/>
            <person name="Bessho-Uehara M."/>
            <person name="Martin G.J."/>
            <person name="Bewick A.J."/>
            <person name="Behringer M."/>
            <person name="Debat H.J."/>
            <person name="Wong I."/>
            <person name="Day J.C."/>
            <person name="Suvorov A."/>
            <person name="Silva C.J."/>
            <person name="Stanger-Hall K.F."/>
            <person name="Hall D.W."/>
            <person name="Schmitz R.J."/>
            <person name="Nelson D.R."/>
            <person name="Lewis S.M."/>
            <person name="Shigenobu S."/>
            <person name="Bybee S.M."/>
            <person name="Larracuente A.M."/>
            <person name="Oba Y."/>
            <person name="Weng J.K."/>
        </authorList>
    </citation>
    <scope>NUCLEOTIDE SEQUENCE [LARGE SCALE GENOMIC DNA]</scope>
    <source>
        <strain evidence="10">1611_PpyrPB1</strain>
        <tissue evidence="10">Whole body</tissue>
    </source>
</reference>
<dbReference type="GO" id="GO:0003677">
    <property type="term" value="F:DNA binding"/>
    <property type="evidence" value="ECO:0007669"/>
    <property type="project" value="UniProtKB-KW"/>
</dbReference>
<evidence type="ECO:0000313" key="10">
    <source>
        <dbReference type="EMBL" id="KAB0797485.1"/>
    </source>
</evidence>